<gene>
    <name evidence="3" type="ORF">S12H4_45132</name>
</gene>
<reference evidence="3" key="1">
    <citation type="journal article" date="2014" name="Front. Microbiol.">
        <title>High frequency of phylogenetically diverse reductive dehalogenase-homologous genes in deep subseafloor sedimentary metagenomes.</title>
        <authorList>
            <person name="Kawai M."/>
            <person name="Futagami T."/>
            <person name="Toyoda A."/>
            <person name="Takaki Y."/>
            <person name="Nishi S."/>
            <person name="Hori S."/>
            <person name="Arai W."/>
            <person name="Tsubouchi T."/>
            <person name="Morono Y."/>
            <person name="Uchiyama I."/>
            <person name="Ito T."/>
            <person name="Fujiyama A."/>
            <person name="Inagaki F."/>
            <person name="Takami H."/>
        </authorList>
    </citation>
    <scope>NUCLEOTIDE SEQUENCE</scope>
    <source>
        <strain evidence="3">Expedition CK06-06</strain>
    </source>
</reference>
<name>X1VHD4_9ZZZZ</name>
<dbReference type="SUPFAM" id="SSF51735">
    <property type="entry name" value="NAD(P)-binding Rossmann-fold domains"/>
    <property type="match status" value="1"/>
</dbReference>
<dbReference type="InterPro" id="IPR055170">
    <property type="entry name" value="GFO_IDH_MocA-like_dom"/>
</dbReference>
<sequence>EMACKAMTCGKHVLIEKPMATSLENARRIMDLRDKTGQVAGIDYMLRFNPLVEALASLTHSGVFGTLRRAVVENYAQDEILPPDHWFWNREISGGILVEHGVHFFDLINSLTKATPKQVSGMAHGRNSCQEDQVLATVVYDNGLMATHYHAFSRPGFFEHTSIRLVYDLAQIDLLGWIPLAGQVTALANEATVKVLYNLPGFQEKEKMAIKDVPDLSRPEGWGERPPVLGNGGEPVVVSGGGTYQVDTYIIGTFAA</sequence>
<dbReference type="EMBL" id="BARW01027872">
    <property type="protein sequence ID" value="GAJ06740.1"/>
    <property type="molecule type" value="Genomic_DNA"/>
</dbReference>
<dbReference type="Gene3D" id="3.40.50.720">
    <property type="entry name" value="NAD(P)-binding Rossmann-like Domain"/>
    <property type="match status" value="1"/>
</dbReference>
<dbReference type="AlphaFoldDB" id="X1VHD4"/>
<protein>
    <recommendedName>
        <fullName evidence="4">Gfo/Idh/MocA-like oxidoreductase C-terminal domain-containing protein</fullName>
    </recommendedName>
</protein>
<dbReference type="InterPro" id="IPR051450">
    <property type="entry name" value="Gfo/Idh/MocA_Oxidoreductases"/>
</dbReference>
<dbReference type="Gene3D" id="3.30.360.10">
    <property type="entry name" value="Dihydrodipicolinate Reductase, domain 2"/>
    <property type="match status" value="1"/>
</dbReference>
<evidence type="ECO:0000259" key="2">
    <source>
        <dbReference type="Pfam" id="PF22725"/>
    </source>
</evidence>
<comment type="caution">
    <text evidence="3">The sequence shown here is derived from an EMBL/GenBank/DDBJ whole genome shotgun (WGS) entry which is preliminary data.</text>
</comment>
<feature type="domain" description="Gfo/Idh/MocA-like oxidoreductase N-terminal" evidence="1">
    <location>
        <begin position="1"/>
        <end position="42"/>
    </location>
</feature>
<feature type="non-terminal residue" evidence="3">
    <location>
        <position position="256"/>
    </location>
</feature>
<dbReference type="InterPro" id="IPR000683">
    <property type="entry name" value="Gfo/Idh/MocA-like_OxRdtase_N"/>
</dbReference>
<evidence type="ECO:0000259" key="1">
    <source>
        <dbReference type="Pfam" id="PF01408"/>
    </source>
</evidence>
<dbReference type="Pfam" id="PF22725">
    <property type="entry name" value="GFO_IDH_MocA_C3"/>
    <property type="match status" value="1"/>
</dbReference>
<dbReference type="PANTHER" id="PTHR43377">
    <property type="entry name" value="BILIVERDIN REDUCTASE A"/>
    <property type="match status" value="1"/>
</dbReference>
<accession>X1VHD4</accession>
<evidence type="ECO:0008006" key="4">
    <source>
        <dbReference type="Google" id="ProtNLM"/>
    </source>
</evidence>
<organism evidence="3">
    <name type="scientific">marine sediment metagenome</name>
    <dbReference type="NCBI Taxonomy" id="412755"/>
    <lineage>
        <taxon>unclassified sequences</taxon>
        <taxon>metagenomes</taxon>
        <taxon>ecological metagenomes</taxon>
    </lineage>
</organism>
<dbReference type="Pfam" id="PF01408">
    <property type="entry name" value="GFO_IDH_MocA"/>
    <property type="match status" value="1"/>
</dbReference>
<evidence type="ECO:0000313" key="3">
    <source>
        <dbReference type="EMBL" id="GAJ06740.1"/>
    </source>
</evidence>
<dbReference type="PANTHER" id="PTHR43377:SF1">
    <property type="entry name" value="BILIVERDIN REDUCTASE A"/>
    <property type="match status" value="1"/>
</dbReference>
<dbReference type="InterPro" id="IPR036291">
    <property type="entry name" value="NAD(P)-bd_dom_sf"/>
</dbReference>
<dbReference type="SUPFAM" id="SSF55347">
    <property type="entry name" value="Glyceraldehyde-3-phosphate dehydrogenase-like, C-terminal domain"/>
    <property type="match status" value="1"/>
</dbReference>
<feature type="non-terminal residue" evidence="3">
    <location>
        <position position="1"/>
    </location>
</feature>
<feature type="domain" description="GFO/IDH/MocA-like oxidoreductase" evidence="2">
    <location>
        <begin position="54"/>
        <end position="156"/>
    </location>
</feature>
<dbReference type="GO" id="GO:0000166">
    <property type="term" value="F:nucleotide binding"/>
    <property type="evidence" value="ECO:0007669"/>
    <property type="project" value="InterPro"/>
</dbReference>
<proteinExistence type="predicted"/>